<evidence type="ECO:0000313" key="2">
    <source>
        <dbReference type="Proteomes" id="UP000789595"/>
    </source>
</evidence>
<comment type="caution">
    <text evidence="1">The sequence shown here is derived from an EMBL/GenBank/DDBJ whole genome shotgun (WGS) entry which is preliminary data.</text>
</comment>
<dbReference type="OrthoDB" id="10265703at2759"/>
<dbReference type="AlphaFoldDB" id="A0A8J2SSP3"/>
<protein>
    <submittedName>
        <fullName evidence="1">Uncharacterized protein</fullName>
    </submittedName>
</protein>
<keyword evidence="2" id="KW-1185">Reference proteome</keyword>
<dbReference type="Proteomes" id="UP000789595">
    <property type="component" value="Unassembled WGS sequence"/>
</dbReference>
<name>A0A8J2SSP3_9STRA</name>
<accession>A0A8J2SSP3</accession>
<evidence type="ECO:0000313" key="1">
    <source>
        <dbReference type="EMBL" id="CAH0372957.1"/>
    </source>
</evidence>
<sequence>MRVFLTTAFAMTTALDTRWDAATALLASTVPARRTRDHRAKHAVVIGAVDDLITAVQPDRGGRKLVFLASDGALVGELGLSAHEPETSLLRGARVDVTARGRGRAATMLGFWLRLCRLGDVAPTTSRINKPLLALALTSAGFVPLEADDACVCDVASGDDGGVSVAFVDGAYSFSETERESQRLSVVPELVNGRRVTLHANYAPPPNFGHAAVELRGDGADCRRWLTGKLSLFVE</sequence>
<gene>
    <name evidence="1" type="ORF">PECAL_4P01190</name>
</gene>
<organism evidence="1 2">
    <name type="scientific">Pelagomonas calceolata</name>
    <dbReference type="NCBI Taxonomy" id="35677"/>
    <lineage>
        <taxon>Eukaryota</taxon>
        <taxon>Sar</taxon>
        <taxon>Stramenopiles</taxon>
        <taxon>Ochrophyta</taxon>
        <taxon>Pelagophyceae</taxon>
        <taxon>Pelagomonadales</taxon>
        <taxon>Pelagomonadaceae</taxon>
        <taxon>Pelagomonas</taxon>
    </lineage>
</organism>
<reference evidence="1" key="1">
    <citation type="submission" date="2021-11" db="EMBL/GenBank/DDBJ databases">
        <authorList>
            <consortium name="Genoscope - CEA"/>
            <person name="William W."/>
        </authorList>
    </citation>
    <scope>NUCLEOTIDE SEQUENCE</scope>
</reference>
<dbReference type="EMBL" id="CAKKNE010000004">
    <property type="protein sequence ID" value="CAH0372957.1"/>
    <property type="molecule type" value="Genomic_DNA"/>
</dbReference>
<proteinExistence type="predicted"/>